<reference evidence="2 3" key="1">
    <citation type="submission" date="2019-11" db="EMBL/GenBank/DDBJ databases">
        <title>Pedobacter petrophilus genome.</title>
        <authorList>
            <person name="Feldbauer M.J."/>
            <person name="Newman J.D."/>
        </authorList>
    </citation>
    <scope>NUCLEOTIDE SEQUENCE [LARGE SCALE GENOMIC DNA]</scope>
    <source>
        <strain evidence="2 3">LMG 29686</strain>
    </source>
</reference>
<sequence>MRTILWQIVMPVIQRVAKIPGLQGAVFLINLPPFGSLFINGLFSITCRSFAGTLNDKLFMSVVEMTSCISSLVFQLQCMLIS</sequence>
<keyword evidence="1" id="KW-0472">Membrane</keyword>
<dbReference type="EMBL" id="WKKH01000003">
    <property type="protein sequence ID" value="MRX75034.1"/>
    <property type="molecule type" value="Genomic_DNA"/>
</dbReference>
<gene>
    <name evidence="2" type="ORF">GJU39_02950</name>
</gene>
<evidence type="ECO:0000313" key="3">
    <source>
        <dbReference type="Proteomes" id="UP000487757"/>
    </source>
</evidence>
<evidence type="ECO:0000256" key="1">
    <source>
        <dbReference type="SAM" id="Phobius"/>
    </source>
</evidence>
<keyword evidence="1" id="KW-0812">Transmembrane</keyword>
<feature type="transmembrane region" description="Helical" evidence="1">
    <location>
        <begin position="21"/>
        <end position="46"/>
    </location>
</feature>
<name>A0A7K0FVD1_9SPHI</name>
<proteinExistence type="predicted"/>
<protein>
    <submittedName>
        <fullName evidence="2">Uncharacterized protein</fullName>
    </submittedName>
</protein>
<organism evidence="2 3">
    <name type="scientific">Pedobacter petrophilus</name>
    <dbReference type="NCBI Taxonomy" id="1908241"/>
    <lineage>
        <taxon>Bacteria</taxon>
        <taxon>Pseudomonadati</taxon>
        <taxon>Bacteroidota</taxon>
        <taxon>Sphingobacteriia</taxon>
        <taxon>Sphingobacteriales</taxon>
        <taxon>Sphingobacteriaceae</taxon>
        <taxon>Pedobacter</taxon>
    </lineage>
</organism>
<dbReference type="RefSeq" id="WP_154279197.1">
    <property type="nucleotide sequence ID" value="NZ_JBHUJQ010000001.1"/>
</dbReference>
<comment type="caution">
    <text evidence="2">The sequence shown here is derived from an EMBL/GenBank/DDBJ whole genome shotgun (WGS) entry which is preliminary data.</text>
</comment>
<keyword evidence="1" id="KW-1133">Transmembrane helix</keyword>
<accession>A0A7K0FVD1</accession>
<evidence type="ECO:0000313" key="2">
    <source>
        <dbReference type="EMBL" id="MRX75034.1"/>
    </source>
</evidence>
<dbReference type="AlphaFoldDB" id="A0A7K0FVD1"/>
<keyword evidence="3" id="KW-1185">Reference proteome</keyword>
<dbReference type="Proteomes" id="UP000487757">
    <property type="component" value="Unassembled WGS sequence"/>
</dbReference>
<feature type="transmembrane region" description="Helical" evidence="1">
    <location>
        <begin position="58"/>
        <end position="81"/>
    </location>
</feature>